<reference evidence="2 3" key="1">
    <citation type="journal article" date="2017" name="BMC Genomics">
        <title>Comparative genomic and phylogenomic analyses of the Bifidobacteriaceae family.</title>
        <authorList>
            <person name="Lugli G.A."/>
            <person name="Milani C."/>
            <person name="Turroni F."/>
            <person name="Duranti S."/>
            <person name="Mancabelli L."/>
            <person name="Mangifesta M."/>
            <person name="Ferrario C."/>
            <person name="Modesto M."/>
            <person name="Mattarelli P."/>
            <person name="Jiri K."/>
            <person name="van Sinderen D."/>
            <person name="Ventura M."/>
        </authorList>
    </citation>
    <scope>NUCLEOTIDE SEQUENCE [LARGE SCALE GENOMIC DNA]</scope>
    <source>
        <strain evidence="2 3">LMG 28769</strain>
    </source>
</reference>
<comment type="caution">
    <text evidence="2">The sequence shown here is derived from an EMBL/GenBank/DDBJ whole genome shotgun (WGS) entry which is preliminary data.</text>
</comment>
<organism evidence="2 3">
    <name type="scientific">Bifidobacterium aquikefiri</name>
    <dbReference type="NCBI Taxonomy" id="1653207"/>
    <lineage>
        <taxon>Bacteria</taxon>
        <taxon>Bacillati</taxon>
        <taxon>Actinomycetota</taxon>
        <taxon>Actinomycetes</taxon>
        <taxon>Bifidobacteriales</taxon>
        <taxon>Bifidobacteriaceae</taxon>
        <taxon>Bifidobacterium</taxon>
    </lineage>
</organism>
<accession>A0A261GBM2</accession>
<dbReference type="Proteomes" id="UP000216451">
    <property type="component" value="Unassembled WGS sequence"/>
</dbReference>
<dbReference type="AlphaFoldDB" id="A0A261GBM2"/>
<evidence type="ECO:0000313" key="2">
    <source>
        <dbReference type="EMBL" id="OZG68810.1"/>
    </source>
</evidence>
<name>A0A261GBM2_9BIFI</name>
<dbReference type="EMBL" id="MWXA01000001">
    <property type="protein sequence ID" value="OZG68810.1"/>
    <property type="molecule type" value="Genomic_DNA"/>
</dbReference>
<gene>
    <name evidence="2" type="ORF">BAQU_0111</name>
</gene>
<evidence type="ECO:0000313" key="3">
    <source>
        <dbReference type="Proteomes" id="UP000216451"/>
    </source>
</evidence>
<feature type="chain" id="PRO_5013170288" evidence="1">
    <location>
        <begin position="35"/>
        <end position="214"/>
    </location>
</feature>
<evidence type="ECO:0000256" key="1">
    <source>
        <dbReference type="SAM" id="SignalP"/>
    </source>
</evidence>
<proteinExistence type="predicted"/>
<protein>
    <submittedName>
        <fullName evidence="2">Uncharacterized protein</fullName>
    </submittedName>
</protein>
<keyword evidence="1" id="KW-0732">Signal</keyword>
<keyword evidence="3" id="KW-1185">Reference proteome</keyword>
<feature type="signal peptide" evidence="1">
    <location>
        <begin position="1"/>
        <end position="34"/>
    </location>
</feature>
<sequence length="214" mass="22977">MIHHQNSMKKWAAPIGFCLTAFLLSSFFVPAVSADELSDDTPASTGNVELIETGNVLNPDALINAGSATDDETTISPMRVTATTDELELQPTWQNPAYVSRTSSSGMMSRASVVSSVCTTKNYKVITKVGGEAGSGYVYQCWSGKGTYTSSTAFPTYGGGVTAVCPGNNKGQIYYRATWGGSWFWSLVRGPVSTNSTCYSFAAQMMYRSIRLNS</sequence>